<name>N1QI84_SPHMS</name>
<dbReference type="OMA" id="CFGRVVL"/>
<reference evidence="1 2" key="1">
    <citation type="journal article" date="2012" name="PLoS Pathog.">
        <title>Diverse lifestyles and strategies of plant pathogenesis encoded in the genomes of eighteen Dothideomycetes fungi.</title>
        <authorList>
            <person name="Ohm R.A."/>
            <person name="Feau N."/>
            <person name="Henrissat B."/>
            <person name="Schoch C.L."/>
            <person name="Horwitz B.A."/>
            <person name="Barry K.W."/>
            <person name="Condon B.J."/>
            <person name="Copeland A.C."/>
            <person name="Dhillon B."/>
            <person name="Glaser F."/>
            <person name="Hesse C.N."/>
            <person name="Kosti I."/>
            <person name="LaButti K."/>
            <person name="Lindquist E.A."/>
            <person name="Lucas S."/>
            <person name="Salamov A.A."/>
            <person name="Bradshaw R.E."/>
            <person name="Ciuffetti L."/>
            <person name="Hamelin R.C."/>
            <person name="Kema G.H.J."/>
            <person name="Lawrence C."/>
            <person name="Scott J.A."/>
            <person name="Spatafora J.W."/>
            <person name="Turgeon B.G."/>
            <person name="de Wit P.J.G.M."/>
            <person name="Zhong S."/>
            <person name="Goodwin S.B."/>
            <person name="Grigoriev I.V."/>
        </authorList>
    </citation>
    <scope>NUCLEOTIDE SEQUENCE [LARGE SCALE GENOMIC DNA]</scope>
    <source>
        <strain evidence="1 2">SO2202</strain>
    </source>
</reference>
<evidence type="ECO:0000313" key="2">
    <source>
        <dbReference type="Proteomes" id="UP000016931"/>
    </source>
</evidence>
<dbReference type="EMBL" id="KB456265">
    <property type="protein sequence ID" value="EMF12154.1"/>
    <property type="molecule type" value="Genomic_DNA"/>
</dbReference>
<feature type="non-terminal residue" evidence="1">
    <location>
        <position position="109"/>
    </location>
</feature>
<evidence type="ECO:0000313" key="1">
    <source>
        <dbReference type="EMBL" id="EMF12154.1"/>
    </source>
</evidence>
<dbReference type="AlphaFoldDB" id="N1QI84"/>
<dbReference type="RefSeq" id="XP_016760275.1">
    <property type="nucleotide sequence ID" value="XM_016908416.1"/>
</dbReference>
<keyword evidence="2" id="KW-1185">Reference proteome</keyword>
<dbReference type="HOGENOM" id="CLU_165261_0_0_1"/>
<protein>
    <submittedName>
        <fullName evidence="1">Uncharacterized protein</fullName>
    </submittedName>
</protein>
<dbReference type="Proteomes" id="UP000016931">
    <property type="component" value="Unassembled WGS sequence"/>
</dbReference>
<proteinExistence type="predicted"/>
<dbReference type="STRING" id="692275.N1QI84"/>
<dbReference type="GeneID" id="27905553"/>
<dbReference type="eggNOG" id="ENOG502RV59">
    <property type="taxonomic scope" value="Eukaryota"/>
</dbReference>
<sequence length="109" mass="12643">MATKEKLQEQWNYLYKEYLPTLAKARDEAQTRWPVMFDHCFARIVLDNSIGIDKPWTKVLPSPAYKHMSETQLRAAIALAERIAAGTANLVELDERSLQLRGKRGKKRR</sequence>
<dbReference type="OrthoDB" id="1907495at2759"/>
<accession>N1QI84</accession>
<gene>
    <name evidence="1" type="ORF">SEPMUDRAFT_26708</name>
</gene>
<organism evidence="1 2">
    <name type="scientific">Sphaerulina musiva (strain SO2202)</name>
    <name type="common">Poplar stem canker fungus</name>
    <name type="synonym">Septoria musiva</name>
    <dbReference type="NCBI Taxonomy" id="692275"/>
    <lineage>
        <taxon>Eukaryota</taxon>
        <taxon>Fungi</taxon>
        <taxon>Dikarya</taxon>
        <taxon>Ascomycota</taxon>
        <taxon>Pezizomycotina</taxon>
        <taxon>Dothideomycetes</taxon>
        <taxon>Dothideomycetidae</taxon>
        <taxon>Mycosphaerellales</taxon>
        <taxon>Mycosphaerellaceae</taxon>
        <taxon>Sphaerulina</taxon>
    </lineage>
</organism>